<evidence type="ECO:0000313" key="8">
    <source>
        <dbReference type="Proteomes" id="UP000249828"/>
    </source>
</evidence>
<sequence length="282" mass="31215">MTILVYKFLLGFITGNIIGLFSYITHLLTKSGALAVILMATVVCGFGSWPTWGLLILFFASSGCIYFLKKRMNATKAASIVEKGHTRDGWQVLANSLPAISSLVLFYYTENQLFLFGYVSGIAGATADTWGSEIGILSKRHPLSIISFKQIETGLSGGVSMLGSLASFFGSLLISFTTWLCYRWLPVSEHLTTLFFIVPLLCGIFGSLVDSLLGATLQAKYRCTICGQLTEQKQHHQQETNQINGLSWMTNDWVNFFSSCLTVLLSWLLIFLLTNRRKEPGT</sequence>
<organism evidence="7 8">
    <name type="scientific">Enterococcus plantarum</name>
    <dbReference type="NCBI Taxonomy" id="1077675"/>
    <lineage>
        <taxon>Bacteria</taxon>
        <taxon>Bacillati</taxon>
        <taxon>Bacillota</taxon>
        <taxon>Bacilli</taxon>
        <taxon>Lactobacillales</taxon>
        <taxon>Enterococcaceae</taxon>
        <taxon>Enterococcus</taxon>
    </lineage>
</organism>
<dbReference type="EMBL" id="PIEU01000002">
    <property type="protein sequence ID" value="PZL77913.1"/>
    <property type="molecule type" value="Genomic_DNA"/>
</dbReference>
<dbReference type="AlphaFoldDB" id="A0A2W4AA70"/>
<feature type="transmembrane region" description="Helical" evidence="6">
    <location>
        <begin position="49"/>
        <end position="68"/>
    </location>
</feature>
<evidence type="ECO:0000256" key="4">
    <source>
        <dbReference type="ARBA" id="ARBA00022989"/>
    </source>
</evidence>
<evidence type="ECO:0000313" key="7">
    <source>
        <dbReference type="EMBL" id="PZL77913.1"/>
    </source>
</evidence>
<comment type="subcellular location">
    <subcellularLocation>
        <location evidence="1">Membrane</location>
        <topology evidence="1">Multi-pass membrane protein</topology>
    </subcellularLocation>
</comment>
<reference evidence="7 8" key="1">
    <citation type="submission" date="2017-11" db="EMBL/GenBank/DDBJ databases">
        <title>Draft genome sequence of Enterococcus plantarum TRW2 strain isolated from lettuce.</title>
        <authorList>
            <person name="Kim E.B."/>
            <person name="Marco M.L."/>
            <person name="Williams T.R."/>
            <person name="You I.H."/>
        </authorList>
    </citation>
    <scope>NUCLEOTIDE SEQUENCE [LARGE SCALE GENOMIC DNA]</scope>
    <source>
        <strain evidence="7 8">TRW2</strain>
    </source>
</reference>
<dbReference type="STRING" id="1077675.BCR22_11500"/>
<feature type="transmembrane region" description="Helical" evidence="6">
    <location>
        <begin position="194"/>
        <end position="213"/>
    </location>
</feature>
<evidence type="ECO:0000256" key="5">
    <source>
        <dbReference type="ARBA" id="ARBA00023136"/>
    </source>
</evidence>
<evidence type="ECO:0000256" key="3">
    <source>
        <dbReference type="ARBA" id="ARBA00022692"/>
    </source>
</evidence>
<comment type="similarity">
    <text evidence="2">Belongs to the TMEM19 family.</text>
</comment>
<comment type="caution">
    <text evidence="7">The sequence shown here is derived from an EMBL/GenBank/DDBJ whole genome shotgun (WGS) entry which is preliminary data.</text>
</comment>
<dbReference type="RefSeq" id="WP_111246915.1">
    <property type="nucleotide sequence ID" value="NZ_PIEU01000002.1"/>
</dbReference>
<keyword evidence="8" id="KW-1185">Reference proteome</keyword>
<feature type="transmembrane region" description="Helical" evidence="6">
    <location>
        <begin position="253"/>
        <end position="273"/>
    </location>
</feature>
<gene>
    <name evidence="7" type="ORF">CI088_01290</name>
</gene>
<dbReference type="Proteomes" id="UP000249828">
    <property type="component" value="Unassembled WGS sequence"/>
</dbReference>
<name>A0A2W4AA70_9ENTE</name>
<proteinExistence type="inferred from homology"/>
<evidence type="ECO:0000256" key="1">
    <source>
        <dbReference type="ARBA" id="ARBA00004141"/>
    </source>
</evidence>
<dbReference type="InterPro" id="IPR002794">
    <property type="entry name" value="DUF92_TMEM19"/>
</dbReference>
<feature type="transmembrane region" description="Helical" evidence="6">
    <location>
        <begin position="161"/>
        <end position="182"/>
    </location>
</feature>
<dbReference type="PANTHER" id="PTHR13353:SF5">
    <property type="entry name" value="TRANSMEMBRANE PROTEIN 19"/>
    <property type="match status" value="1"/>
</dbReference>
<keyword evidence="4 6" id="KW-1133">Transmembrane helix</keyword>
<evidence type="ECO:0000256" key="6">
    <source>
        <dbReference type="SAM" id="Phobius"/>
    </source>
</evidence>
<dbReference type="GO" id="GO:0016020">
    <property type="term" value="C:membrane"/>
    <property type="evidence" value="ECO:0007669"/>
    <property type="project" value="UniProtKB-SubCell"/>
</dbReference>
<feature type="transmembrane region" description="Helical" evidence="6">
    <location>
        <begin position="7"/>
        <end position="29"/>
    </location>
</feature>
<keyword evidence="3 6" id="KW-0812">Transmembrane</keyword>
<dbReference type="Pfam" id="PF01940">
    <property type="entry name" value="DUF92"/>
    <property type="match status" value="1"/>
</dbReference>
<keyword evidence="5 6" id="KW-0472">Membrane</keyword>
<accession>A0A2W4AA70</accession>
<dbReference type="PANTHER" id="PTHR13353">
    <property type="entry name" value="TRANSMEMBRANE PROTEIN 19"/>
    <property type="match status" value="1"/>
</dbReference>
<protein>
    <submittedName>
        <fullName evidence="7">DUF92 domain-containing protein</fullName>
    </submittedName>
</protein>
<evidence type="ECO:0000256" key="2">
    <source>
        <dbReference type="ARBA" id="ARBA00009012"/>
    </source>
</evidence>